<dbReference type="InterPro" id="IPR036388">
    <property type="entry name" value="WH-like_DNA-bd_sf"/>
</dbReference>
<dbReference type="InterPro" id="IPR013325">
    <property type="entry name" value="RNA_pol_sigma_r2"/>
</dbReference>
<gene>
    <name evidence="7" type="ORF">SAMN04488122_4454</name>
</gene>
<dbReference type="GO" id="GO:0016987">
    <property type="term" value="F:sigma factor activity"/>
    <property type="evidence" value="ECO:0007669"/>
    <property type="project" value="UniProtKB-KW"/>
</dbReference>
<dbReference type="NCBIfam" id="TIGR02937">
    <property type="entry name" value="sigma70-ECF"/>
    <property type="match status" value="1"/>
</dbReference>
<feature type="domain" description="RNA polymerase sigma factor 70 region 4 type 2" evidence="6">
    <location>
        <begin position="126"/>
        <end position="177"/>
    </location>
</feature>
<evidence type="ECO:0000256" key="2">
    <source>
        <dbReference type="ARBA" id="ARBA00023015"/>
    </source>
</evidence>
<protein>
    <submittedName>
        <fullName evidence="7">RNA polymerase sigma-70 factor, ECF subfamily</fullName>
    </submittedName>
</protein>
<comment type="similarity">
    <text evidence="1">Belongs to the sigma-70 factor family. ECF subfamily.</text>
</comment>
<keyword evidence="4" id="KW-0804">Transcription</keyword>
<dbReference type="GO" id="GO:0006352">
    <property type="term" value="P:DNA-templated transcription initiation"/>
    <property type="evidence" value="ECO:0007669"/>
    <property type="project" value="InterPro"/>
</dbReference>
<keyword evidence="3" id="KW-0731">Sigma factor</keyword>
<dbReference type="InterPro" id="IPR039425">
    <property type="entry name" value="RNA_pol_sigma-70-like"/>
</dbReference>
<sequence>MFRLIRYLLAIMESIVQDIINGNIESFKMVYQQYHTKLYFYVLKCTHSVYIAEETVQLSFILLWERREKLSTDFNISTQIFRIGKSVMTDLLRKQQVRNRHTQQLVQDTSDWHVETDITVKEELKRVYNSIEQLSPIRKNVFKLSRFEGLPHKEIARQLSISPKTVENHIVRAIRQLKNSLLLLLLLTIY</sequence>
<feature type="domain" description="RNA polymerase sigma-70 region 2" evidence="5">
    <location>
        <begin position="31"/>
        <end position="96"/>
    </location>
</feature>
<organism evidence="7 8">
    <name type="scientific">Chitinophaga arvensicola</name>
    <dbReference type="NCBI Taxonomy" id="29529"/>
    <lineage>
        <taxon>Bacteria</taxon>
        <taxon>Pseudomonadati</taxon>
        <taxon>Bacteroidota</taxon>
        <taxon>Chitinophagia</taxon>
        <taxon>Chitinophagales</taxon>
        <taxon>Chitinophagaceae</taxon>
        <taxon>Chitinophaga</taxon>
    </lineage>
</organism>
<name>A0A1I0S7G2_9BACT</name>
<keyword evidence="8" id="KW-1185">Reference proteome</keyword>
<evidence type="ECO:0000256" key="1">
    <source>
        <dbReference type="ARBA" id="ARBA00010641"/>
    </source>
</evidence>
<evidence type="ECO:0000313" key="7">
    <source>
        <dbReference type="EMBL" id="SEW51707.1"/>
    </source>
</evidence>
<dbReference type="PANTHER" id="PTHR43133:SF46">
    <property type="entry name" value="RNA POLYMERASE SIGMA-70 FACTOR ECF SUBFAMILY"/>
    <property type="match status" value="1"/>
</dbReference>
<dbReference type="Pfam" id="PF08281">
    <property type="entry name" value="Sigma70_r4_2"/>
    <property type="match status" value="1"/>
</dbReference>
<dbReference type="Gene3D" id="1.10.10.10">
    <property type="entry name" value="Winged helix-like DNA-binding domain superfamily/Winged helix DNA-binding domain"/>
    <property type="match status" value="1"/>
</dbReference>
<dbReference type="SUPFAM" id="SSF88946">
    <property type="entry name" value="Sigma2 domain of RNA polymerase sigma factors"/>
    <property type="match status" value="1"/>
</dbReference>
<evidence type="ECO:0000259" key="6">
    <source>
        <dbReference type="Pfam" id="PF08281"/>
    </source>
</evidence>
<reference evidence="8" key="1">
    <citation type="submission" date="2016-10" db="EMBL/GenBank/DDBJ databases">
        <authorList>
            <person name="Varghese N."/>
            <person name="Submissions S."/>
        </authorList>
    </citation>
    <scope>NUCLEOTIDE SEQUENCE [LARGE SCALE GENOMIC DNA]</scope>
    <source>
        <strain evidence="8">DSM 3695</strain>
    </source>
</reference>
<dbReference type="STRING" id="29529.SAMN04488122_4454"/>
<dbReference type="PANTHER" id="PTHR43133">
    <property type="entry name" value="RNA POLYMERASE ECF-TYPE SIGMA FACTO"/>
    <property type="match status" value="1"/>
</dbReference>
<dbReference type="EMBL" id="FOJG01000002">
    <property type="protein sequence ID" value="SEW51707.1"/>
    <property type="molecule type" value="Genomic_DNA"/>
</dbReference>
<evidence type="ECO:0000256" key="3">
    <source>
        <dbReference type="ARBA" id="ARBA00023082"/>
    </source>
</evidence>
<dbReference type="InterPro" id="IPR014284">
    <property type="entry name" value="RNA_pol_sigma-70_dom"/>
</dbReference>
<dbReference type="InterPro" id="IPR007627">
    <property type="entry name" value="RNA_pol_sigma70_r2"/>
</dbReference>
<dbReference type="InterPro" id="IPR013249">
    <property type="entry name" value="RNA_pol_sigma70_r4_t2"/>
</dbReference>
<evidence type="ECO:0000256" key="4">
    <source>
        <dbReference type="ARBA" id="ARBA00023163"/>
    </source>
</evidence>
<dbReference type="Pfam" id="PF04542">
    <property type="entry name" value="Sigma70_r2"/>
    <property type="match status" value="1"/>
</dbReference>
<dbReference type="InterPro" id="IPR013324">
    <property type="entry name" value="RNA_pol_sigma_r3/r4-like"/>
</dbReference>
<keyword evidence="2" id="KW-0805">Transcription regulation</keyword>
<proteinExistence type="inferred from homology"/>
<dbReference type="Proteomes" id="UP000199310">
    <property type="component" value="Unassembled WGS sequence"/>
</dbReference>
<dbReference type="GO" id="GO:0003677">
    <property type="term" value="F:DNA binding"/>
    <property type="evidence" value="ECO:0007669"/>
    <property type="project" value="InterPro"/>
</dbReference>
<dbReference type="SUPFAM" id="SSF88659">
    <property type="entry name" value="Sigma3 and sigma4 domains of RNA polymerase sigma factors"/>
    <property type="match status" value="1"/>
</dbReference>
<dbReference type="AlphaFoldDB" id="A0A1I0S7G2"/>
<dbReference type="Gene3D" id="1.10.1740.10">
    <property type="match status" value="1"/>
</dbReference>
<evidence type="ECO:0000313" key="8">
    <source>
        <dbReference type="Proteomes" id="UP000199310"/>
    </source>
</evidence>
<accession>A0A1I0S7G2</accession>
<dbReference type="InterPro" id="IPR000792">
    <property type="entry name" value="Tscrpt_reg_LuxR_C"/>
</dbReference>
<dbReference type="PRINTS" id="PR00038">
    <property type="entry name" value="HTHLUXR"/>
</dbReference>
<evidence type="ECO:0000259" key="5">
    <source>
        <dbReference type="Pfam" id="PF04542"/>
    </source>
</evidence>